<accession>A0ACC0EGU3</accession>
<reference evidence="2" key="1">
    <citation type="journal article" date="2018" name="BMC Genomics">
        <title>Genomic insights into host adaptation between the wheat stripe rust pathogen (Puccinia striiformis f. sp. tritici) and the barley stripe rust pathogen (Puccinia striiformis f. sp. hordei).</title>
        <authorList>
            <person name="Xia C."/>
            <person name="Wang M."/>
            <person name="Yin C."/>
            <person name="Cornejo O.E."/>
            <person name="Hulbert S.H."/>
            <person name="Chen X."/>
        </authorList>
    </citation>
    <scope>NUCLEOTIDE SEQUENCE [LARGE SCALE GENOMIC DNA]</scope>
    <source>
        <strain evidence="2">93-210</strain>
    </source>
</reference>
<name>A0ACC0EGU3_9BASI</name>
<reference evidence="2" key="2">
    <citation type="journal article" date="2018" name="Mol. Plant Microbe Interact.">
        <title>Genome sequence resources for the wheat stripe rust pathogen (Puccinia striiformis f. sp. tritici) and the barley stripe rust pathogen (Puccinia striiformis f. sp. hordei).</title>
        <authorList>
            <person name="Xia C."/>
            <person name="Wang M."/>
            <person name="Yin C."/>
            <person name="Cornejo O.E."/>
            <person name="Hulbert S.H."/>
            <person name="Chen X."/>
        </authorList>
    </citation>
    <scope>NUCLEOTIDE SEQUENCE [LARGE SCALE GENOMIC DNA]</scope>
    <source>
        <strain evidence="2">93-210</strain>
    </source>
</reference>
<sequence length="175" mass="19057">MSMRATNGGIHELILRLLSPELELSYHISPMSDIHRIKPGRNRVRLPSAPSDTGGHPTVAGDDVQSASFKRNTTTSGKSLTNPWGTSPTPSREPGPIDRIPVGMCSAPSSWDSLGIHRHRYLVYRDTRKPSFWTFAALAIPAGSSAVACWSLVFAFDVVLGQAISPFPHLGWEIV</sequence>
<dbReference type="Proteomes" id="UP001060170">
    <property type="component" value="Chromosome 6"/>
</dbReference>
<keyword evidence="2" id="KW-1185">Reference proteome</keyword>
<protein>
    <submittedName>
        <fullName evidence="1">Uncharacterized protein</fullName>
    </submittedName>
</protein>
<dbReference type="EMBL" id="CM045870">
    <property type="protein sequence ID" value="KAI7953535.1"/>
    <property type="molecule type" value="Genomic_DNA"/>
</dbReference>
<proteinExistence type="predicted"/>
<organism evidence="1 2">
    <name type="scientific">Puccinia striiformis f. sp. tritici</name>
    <dbReference type="NCBI Taxonomy" id="168172"/>
    <lineage>
        <taxon>Eukaryota</taxon>
        <taxon>Fungi</taxon>
        <taxon>Dikarya</taxon>
        <taxon>Basidiomycota</taxon>
        <taxon>Pucciniomycotina</taxon>
        <taxon>Pucciniomycetes</taxon>
        <taxon>Pucciniales</taxon>
        <taxon>Pucciniaceae</taxon>
        <taxon>Puccinia</taxon>
    </lineage>
</organism>
<reference evidence="1 2" key="3">
    <citation type="journal article" date="2022" name="Microbiol. Spectr.">
        <title>Folding features and dynamics of 3D genome architecture in plant fungal pathogens.</title>
        <authorList>
            <person name="Xia C."/>
        </authorList>
    </citation>
    <scope>NUCLEOTIDE SEQUENCE [LARGE SCALE GENOMIC DNA]</scope>
    <source>
        <strain evidence="1 2">93-210</strain>
    </source>
</reference>
<evidence type="ECO:0000313" key="1">
    <source>
        <dbReference type="EMBL" id="KAI7953535.1"/>
    </source>
</evidence>
<gene>
    <name evidence="1" type="ORF">MJO28_006082</name>
</gene>
<evidence type="ECO:0000313" key="2">
    <source>
        <dbReference type="Proteomes" id="UP001060170"/>
    </source>
</evidence>
<comment type="caution">
    <text evidence="1">The sequence shown here is derived from an EMBL/GenBank/DDBJ whole genome shotgun (WGS) entry which is preliminary data.</text>
</comment>